<dbReference type="AlphaFoldDB" id="A0ABD3TXY8"/>
<gene>
    <name evidence="1" type="ORF">ACJMK2_019986</name>
</gene>
<reference evidence="1 2" key="1">
    <citation type="submission" date="2024-11" db="EMBL/GenBank/DDBJ databases">
        <title>Chromosome-level genome assembly of the freshwater bivalve Anodonta woodiana.</title>
        <authorList>
            <person name="Chen X."/>
        </authorList>
    </citation>
    <scope>NUCLEOTIDE SEQUENCE [LARGE SCALE GENOMIC DNA]</scope>
    <source>
        <strain evidence="1">MN2024</strain>
        <tissue evidence="1">Gills</tissue>
    </source>
</reference>
<sequence length="106" mass="12330">MAAEKLYGLSQLQSGKPFFEIPSLALRLGHLVVKCVYLIRGMAVHKHNEEMRNEDEAFLHPHKSDDRFCLIGSSSINEKYEDHKGKAMQFQRLQILCNCRINLWRT</sequence>
<name>A0ABD3TXY8_SINWO</name>
<comment type="caution">
    <text evidence="1">The sequence shown here is derived from an EMBL/GenBank/DDBJ whole genome shotgun (WGS) entry which is preliminary data.</text>
</comment>
<accession>A0ABD3TXY8</accession>
<evidence type="ECO:0000313" key="1">
    <source>
        <dbReference type="EMBL" id="KAL3841895.1"/>
    </source>
</evidence>
<keyword evidence="2" id="KW-1185">Reference proteome</keyword>
<dbReference type="EMBL" id="JBJQND010000017">
    <property type="protein sequence ID" value="KAL3841895.1"/>
    <property type="molecule type" value="Genomic_DNA"/>
</dbReference>
<organism evidence="1 2">
    <name type="scientific">Sinanodonta woodiana</name>
    <name type="common">Chinese pond mussel</name>
    <name type="synonym">Anodonta woodiana</name>
    <dbReference type="NCBI Taxonomy" id="1069815"/>
    <lineage>
        <taxon>Eukaryota</taxon>
        <taxon>Metazoa</taxon>
        <taxon>Spiralia</taxon>
        <taxon>Lophotrochozoa</taxon>
        <taxon>Mollusca</taxon>
        <taxon>Bivalvia</taxon>
        <taxon>Autobranchia</taxon>
        <taxon>Heteroconchia</taxon>
        <taxon>Palaeoheterodonta</taxon>
        <taxon>Unionida</taxon>
        <taxon>Unionoidea</taxon>
        <taxon>Unionidae</taxon>
        <taxon>Unioninae</taxon>
        <taxon>Sinanodonta</taxon>
    </lineage>
</organism>
<proteinExistence type="predicted"/>
<evidence type="ECO:0000313" key="2">
    <source>
        <dbReference type="Proteomes" id="UP001634394"/>
    </source>
</evidence>
<protein>
    <submittedName>
        <fullName evidence="1">Uncharacterized protein</fullName>
    </submittedName>
</protein>
<dbReference type="Proteomes" id="UP001634394">
    <property type="component" value="Unassembled WGS sequence"/>
</dbReference>